<evidence type="ECO:0000313" key="3">
    <source>
        <dbReference type="Proteomes" id="UP000226431"/>
    </source>
</evidence>
<organism evidence="2 3">
    <name type="scientific">Ophiocordyceps camponoti-rufipedis</name>
    <dbReference type="NCBI Taxonomy" id="2004952"/>
    <lineage>
        <taxon>Eukaryota</taxon>
        <taxon>Fungi</taxon>
        <taxon>Dikarya</taxon>
        <taxon>Ascomycota</taxon>
        <taxon>Pezizomycotina</taxon>
        <taxon>Sordariomycetes</taxon>
        <taxon>Hypocreomycetidae</taxon>
        <taxon>Hypocreales</taxon>
        <taxon>Ophiocordycipitaceae</taxon>
        <taxon>Ophiocordyceps</taxon>
    </lineage>
</organism>
<sequence>MTNPQPPIMLAPRSVLPGGAPGRCSRSGMLPLPSSSFIPSALLPASQPASQPFDQHQPSSSPRHSSRRLMRRPEPTSRRFHLCGISNRDQLKA</sequence>
<evidence type="ECO:0000256" key="1">
    <source>
        <dbReference type="SAM" id="MobiDB-lite"/>
    </source>
</evidence>
<proteinExistence type="predicted"/>
<gene>
    <name evidence="2" type="ORF">CDD80_3227</name>
</gene>
<protein>
    <submittedName>
        <fullName evidence="2">Uncharacterized protein</fullName>
    </submittedName>
</protein>
<evidence type="ECO:0000313" key="2">
    <source>
        <dbReference type="EMBL" id="PHH74202.1"/>
    </source>
</evidence>
<dbReference type="Proteomes" id="UP000226431">
    <property type="component" value="Unassembled WGS sequence"/>
</dbReference>
<feature type="compositionally biased region" description="Polar residues" evidence="1">
    <location>
        <begin position="47"/>
        <end position="57"/>
    </location>
</feature>
<keyword evidence="3" id="KW-1185">Reference proteome</keyword>
<dbReference type="EMBL" id="NJES01000288">
    <property type="protein sequence ID" value="PHH74202.1"/>
    <property type="molecule type" value="Genomic_DNA"/>
</dbReference>
<feature type="region of interest" description="Disordered" evidence="1">
    <location>
        <begin position="1"/>
        <end position="93"/>
    </location>
</feature>
<name>A0A2C5Z3D3_9HYPO</name>
<dbReference type="AlphaFoldDB" id="A0A2C5Z3D3"/>
<accession>A0A2C5Z3D3</accession>
<reference evidence="2 3" key="1">
    <citation type="submission" date="2017-06" db="EMBL/GenBank/DDBJ databases">
        <title>Ant-infecting Ophiocordyceps genomes reveal a high diversity of potential behavioral manipulation genes and a possible major role for enterotoxins.</title>
        <authorList>
            <person name="De Bekker C."/>
            <person name="Evans H.C."/>
            <person name="Brachmann A."/>
            <person name="Hughes D.P."/>
        </authorList>
    </citation>
    <scope>NUCLEOTIDE SEQUENCE [LARGE SCALE GENOMIC DNA]</scope>
    <source>
        <strain evidence="2 3">Map16</strain>
    </source>
</reference>
<comment type="caution">
    <text evidence="2">The sequence shown here is derived from an EMBL/GenBank/DDBJ whole genome shotgun (WGS) entry which is preliminary data.</text>
</comment>